<dbReference type="InterPro" id="IPR000299">
    <property type="entry name" value="FERM_domain"/>
</dbReference>
<feature type="compositionally biased region" description="Basic and acidic residues" evidence="3">
    <location>
        <begin position="558"/>
        <end position="571"/>
    </location>
</feature>
<evidence type="ECO:0000313" key="5">
    <source>
        <dbReference type="EMBL" id="CAD7654794.1"/>
    </source>
</evidence>
<dbReference type="Pfam" id="PF00373">
    <property type="entry name" value="FERM_M"/>
    <property type="match status" value="1"/>
</dbReference>
<feature type="domain" description="FERM" evidence="4">
    <location>
        <begin position="12"/>
        <end position="318"/>
    </location>
</feature>
<feature type="region of interest" description="Disordered" evidence="3">
    <location>
        <begin position="412"/>
        <end position="508"/>
    </location>
</feature>
<dbReference type="GO" id="GO:0070161">
    <property type="term" value="C:anchoring junction"/>
    <property type="evidence" value="ECO:0007669"/>
    <property type="project" value="UniProtKB-SubCell"/>
</dbReference>
<evidence type="ECO:0000259" key="4">
    <source>
        <dbReference type="PROSITE" id="PS50057"/>
    </source>
</evidence>
<dbReference type="InterPro" id="IPR011993">
    <property type="entry name" value="PH-like_dom_sf"/>
</dbReference>
<dbReference type="CDD" id="cd14473">
    <property type="entry name" value="FERM_B-lobe"/>
    <property type="match status" value="1"/>
</dbReference>
<dbReference type="InterPro" id="IPR035963">
    <property type="entry name" value="FERM_2"/>
</dbReference>
<dbReference type="PANTHER" id="PTHR23280">
    <property type="entry name" value="4.1 G PROTEIN"/>
    <property type="match status" value="1"/>
</dbReference>
<dbReference type="PROSITE" id="PS50057">
    <property type="entry name" value="FERM_3"/>
    <property type="match status" value="1"/>
</dbReference>
<dbReference type="Gene3D" id="1.20.80.10">
    <property type="match status" value="1"/>
</dbReference>
<dbReference type="SUPFAM" id="SSF54236">
    <property type="entry name" value="Ubiquitin-like"/>
    <property type="match status" value="1"/>
</dbReference>
<evidence type="ECO:0000256" key="3">
    <source>
        <dbReference type="SAM" id="MobiDB-lite"/>
    </source>
</evidence>
<dbReference type="Proteomes" id="UP000728032">
    <property type="component" value="Unassembled WGS sequence"/>
</dbReference>
<dbReference type="SUPFAM" id="SSF47031">
    <property type="entry name" value="Second domain of FERM"/>
    <property type="match status" value="1"/>
</dbReference>
<dbReference type="FunFam" id="3.10.20.90:FF:000039">
    <property type="entry name" value="Tyrosine-protein phosphatase non-receptor type"/>
    <property type="match status" value="1"/>
</dbReference>
<feature type="region of interest" description="Disordered" evidence="3">
    <location>
        <begin position="365"/>
        <end position="384"/>
    </location>
</feature>
<gene>
    <name evidence="5" type="ORF">ONB1V03_LOCUS11439</name>
</gene>
<comment type="subcellular location">
    <subcellularLocation>
        <location evidence="1">Cell junction</location>
    </subcellularLocation>
</comment>
<dbReference type="PANTHER" id="PTHR23280:SF4">
    <property type="entry name" value="BAND 4.1-LIKE PROTEIN 4A"/>
    <property type="match status" value="1"/>
</dbReference>
<accession>A0A7R9QQQ2</accession>
<dbReference type="Pfam" id="PF09380">
    <property type="entry name" value="FERM_C"/>
    <property type="match status" value="1"/>
</dbReference>
<keyword evidence="2" id="KW-0965">Cell junction</keyword>
<proteinExistence type="predicted"/>
<dbReference type="InterPro" id="IPR014352">
    <property type="entry name" value="FERM/acyl-CoA-bd_prot_sf"/>
</dbReference>
<dbReference type="InterPro" id="IPR018979">
    <property type="entry name" value="FERM_N"/>
</dbReference>
<feature type="compositionally biased region" description="Basic and acidic residues" evidence="3">
    <location>
        <begin position="486"/>
        <end position="499"/>
    </location>
</feature>
<dbReference type="GO" id="GO:0048731">
    <property type="term" value="P:system development"/>
    <property type="evidence" value="ECO:0007669"/>
    <property type="project" value="UniProtKB-ARBA"/>
</dbReference>
<keyword evidence="6" id="KW-1185">Reference proteome</keyword>
<dbReference type="SMART" id="SM00295">
    <property type="entry name" value="B41"/>
    <property type="match status" value="1"/>
</dbReference>
<dbReference type="GO" id="GO:0071944">
    <property type="term" value="C:cell periphery"/>
    <property type="evidence" value="ECO:0007669"/>
    <property type="project" value="UniProtKB-ARBA"/>
</dbReference>
<reference evidence="5" key="1">
    <citation type="submission" date="2020-11" db="EMBL/GenBank/DDBJ databases">
        <authorList>
            <person name="Tran Van P."/>
        </authorList>
    </citation>
    <scope>NUCLEOTIDE SEQUENCE</scope>
</reference>
<dbReference type="PROSITE" id="PS00660">
    <property type="entry name" value="FERM_1"/>
    <property type="match status" value="1"/>
</dbReference>
<dbReference type="InterPro" id="IPR018980">
    <property type="entry name" value="FERM_PH-like_C"/>
</dbReference>
<name>A0A7R9QQQ2_9ACAR</name>
<dbReference type="EMBL" id="CAJPVJ010008516">
    <property type="protein sequence ID" value="CAG2171981.1"/>
    <property type="molecule type" value="Genomic_DNA"/>
</dbReference>
<feature type="non-terminal residue" evidence="5">
    <location>
        <position position="1"/>
    </location>
</feature>
<feature type="compositionally biased region" description="Basic residues" evidence="3">
    <location>
        <begin position="467"/>
        <end position="477"/>
    </location>
</feature>
<dbReference type="InterPro" id="IPR019748">
    <property type="entry name" value="FERM_central"/>
</dbReference>
<feature type="compositionally biased region" description="Basic residues" evidence="3">
    <location>
        <begin position="548"/>
        <end position="557"/>
    </location>
</feature>
<dbReference type="PRINTS" id="PR00935">
    <property type="entry name" value="BAND41"/>
</dbReference>
<dbReference type="InterPro" id="IPR019749">
    <property type="entry name" value="Band_41_domain"/>
</dbReference>
<dbReference type="AlphaFoldDB" id="A0A7R9QQQ2"/>
<feature type="region of interest" description="Disordered" evidence="3">
    <location>
        <begin position="533"/>
        <end position="571"/>
    </location>
</feature>
<dbReference type="InterPro" id="IPR019747">
    <property type="entry name" value="FERM_CS"/>
</dbReference>
<evidence type="ECO:0000256" key="2">
    <source>
        <dbReference type="ARBA" id="ARBA00022949"/>
    </source>
</evidence>
<dbReference type="FunFam" id="1.20.80.10:FF:000003">
    <property type="entry name" value="Tyrosine-protein phosphatase non-receptor type 4"/>
    <property type="match status" value="1"/>
</dbReference>
<evidence type="ECO:0000313" key="6">
    <source>
        <dbReference type="Proteomes" id="UP000728032"/>
    </source>
</evidence>
<organism evidence="5">
    <name type="scientific">Oppiella nova</name>
    <dbReference type="NCBI Taxonomy" id="334625"/>
    <lineage>
        <taxon>Eukaryota</taxon>
        <taxon>Metazoa</taxon>
        <taxon>Ecdysozoa</taxon>
        <taxon>Arthropoda</taxon>
        <taxon>Chelicerata</taxon>
        <taxon>Arachnida</taxon>
        <taxon>Acari</taxon>
        <taxon>Acariformes</taxon>
        <taxon>Sarcoptiformes</taxon>
        <taxon>Oribatida</taxon>
        <taxon>Brachypylina</taxon>
        <taxon>Oppioidea</taxon>
        <taxon>Oppiidae</taxon>
        <taxon>Oppiella</taxon>
    </lineage>
</organism>
<dbReference type="Gene3D" id="3.10.20.90">
    <property type="entry name" value="Phosphatidylinositol 3-kinase Catalytic Subunit, Chain A, domain 1"/>
    <property type="match status" value="1"/>
</dbReference>
<feature type="compositionally biased region" description="Basic residues" evidence="3">
    <location>
        <begin position="438"/>
        <end position="454"/>
    </location>
</feature>
<dbReference type="SUPFAM" id="SSF50729">
    <property type="entry name" value="PH domain-like"/>
    <property type="match status" value="1"/>
</dbReference>
<dbReference type="GO" id="GO:0031032">
    <property type="term" value="P:actomyosin structure organization"/>
    <property type="evidence" value="ECO:0007669"/>
    <property type="project" value="TreeGrafter"/>
</dbReference>
<dbReference type="GO" id="GO:0005856">
    <property type="term" value="C:cytoskeleton"/>
    <property type="evidence" value="ECO:0007669"/>
    <property type="project" value="TreeGrafter"/>
</dbReference>
<dbReference type="InterPro" id="IPR029071">
    <property type="entry name" value="Ubiquitin-like_domsf"/>
</dbReference>
<dbReference type="PROSITE" id="PS00661">
    <property type="entry name" value="FERM_2"/>
    <property type="match status" value="1"/>
</dbReference>
<dbReference type="OrthoDB" id="6235974at2759"/>
<feature type="compositionally biased region" description="Polar residues" evidence="3">
    <location>
        <begin position="533"/>
        <end position="546"/>
    </location>
</feature>
<dbReference type="Pfam" id="PF09379">
    <property type="entry name" value="FERM_N"/>
    <property type="match status" value="1"/>
</dbReference>
<feature type="compositionally biased region" description="Polar residues" evidence="3">
    <location>
        <begin position="373"/>
        <end position="384"/>
    </location>
</feature>
<protein>
    <recommendedName>
        <fullName evidence="4">FERM domain-containing protein</fullName>
    </recommendedName>
</protein>
<evidence type="ECO:0000256" key="1">
    <source>
        <dbReference type="ARBA" id="ARBA00004282"/>
    </source>
</evidence>
<feature type="compositionally biased region" description="Low complexity" evidence="3">
    <location>
        <begin position="413"/>
        <end position="424"/>
    </location>
</feature>
<dbReference type="EMBL" id="OC923341">
    <property type="protein sequence ID" value="CAD7654794.1"/>
    <property type="molecule type" value="Genomic_DNA"/>
</dbReference>
<dbReference type="Gene3D" id="2.30.29.30">
    <property type="entry name" value="Pleckstrin-homology domain (PH domain)/Phosphotyrosine-binding domain (PTB)"/>
    <property type="match status" value="1"/>
</dbReference>
<feature type="compositionally biased region" description="Basic and acidic residues" evidence="3">
    <location>
        <begin position="425"/>
        <end position="435"/>
    </location>
</feature>
<sequence>MKCFGLREKRNYHCKIVLLDETQLIQEIQDRSRGQDVLDVVCKHLNLLETAYFGLRFIDAKGQPCWLDSSKRVMKQMNQVNPITLYFNVKFYASDPCKLLEEITRYQFFLQIKRDILQSRLPVPFDLAAELLAYVVQSELGDFDPRSHKTGYISEFRLLPNQTIEFETKANELHKKLVGQVPSTAEMHFLDRVKWLDLYGADLHPVLGEDNIEYFIVVDKNNEEKTYGFELSNKTASKQIWKCCLEHQEFFKLTQNTSQTKTKPGLSQRFRSSGPVVKRDENLIERPPPTVVRVPSRRYQRRMGQPDGADAGALEKDETYKENGYIEVKSSIPMPAINRHNSSPALYKPHSMHRDTQSLVGTSYNTRSERGLFSNSTNPSPRSVRSASYIATNYGMTPFLDYNANSYSHIRRNSSSNVSKSRNSRFSDNESEVSKCSRSSRHSRHSQHRCRHRRQSEDSGTESDSSRKRRHRRRHKYSNANTNSHKLVDSESQWKDLQSKQKQMSDQMDGQYMRPNVAQSAVVRHVSGYINSGLESDTETTRNSTLNRNKKKQRSRSKSPDVNRRDRLPSDIKKHFEYQLVDPLSMTENEKRDIKYTKIETDSRLFKIRYSPSGSRHRYKLESIPLETES</sequence>
<dbReference type="GO" id="GO:0009887">
    <property type="term" value="P:animal organ morphogenesis"/>
    <property type="evidence" value="ECO:0007669"/>
    <property type="project" value="UniProtKB-ARBA"/>
</dbReference>